<feature type="repeat" description="TPR" evidence="3">
    <location>
        <begin position="339"/>
        <end position="372"/>
    </location>
</feature>
<gene>
    <name evidence="5" type="ORF">OMM_01433</name>
</gene>
<keyword evidence="1" id="KW-0677">Repeat</keyword>
<keyword evidence="4" id="KW-0812">Transmembrane</keyword>
<keyword evidence="4" id="KW-1133">Transmembrane helix</keyword>
<feature type="transmembrane region" description="Helical" evidence="4">
    <location>
        <begin position="182"/>
        <end position="200"/>
    </location>
</feature>
<feature type="transmembrane region" description="Helical" evidence="4">
    <location>
        <begin position="108"/>
        <end position="128"/>
    </location>
</feature>
<evidence type="ECO:0000256" key="1">
    <source>
        <dbReference type="ARBA" id="ARBA00022737"/>
    </source>
</evidence>
<proteinExistence type="predicted"/>
<name>A0A1V1PD55_9BACT</name>
<comment type="caution">
    <text evidence="5">The sequence shown here is derived from an EMBL/GenBank/DDBJ whole genome shotgun (WGS) entry which is preliminary data.</text>
</comment>
<feature type="transmembrane region" description="Helical" evidence="4">
    <location>
        <begin position="74"/>
        <end position="96"/>
    </location>
</feature>
<dbReference type="InterPro" id="IPR019734">
    <property type="entry name" value="TPR_rpt"/>
</dbReference>
<feature type="repeat" description="TPR" evidence="3">
    <location>
        <begin position="305"/>
        <end position="338"/>
    </location>
</feature>
<dbReference type="PROSITE" id="PS50293">
    <property type="entry name" value="TPR_REGION"/>
    <property type="match status" value="1"/>
</dbReference>
<dbReference type="SMART" id="SM00028">
    <property type="entry name" value="TPR"/>
    <property type="match status" value="7"/>
</dbReference>
<feature type="transmembrane region" description="Helical" evidence="4">
    <location>
        <begin position="14"/>
        <end position="38"/>
    </location>
</feature>
<dbReference type="PANTHER" id="PTHR44858">
    <property type="entry name" value="TETRATRICOPEPTIDE REPEAT PROTEIN 6"/>
    <property type="match status" value="1"/>
</dbReference>
<dbReference type="Pfam" id="PF13432">
    <property type="entry name" value="TPR_16"/>
    <property type="match status" value="1"/>
</dbReference>
<dbReference type="Gene3D" id="1.25.40.10">
    <property type="entry name" value="Tetratricopeptide repeat domain"/>
    <property type="match status" value="3"/>
</dbReference>
<evidence type="ECO:0000313" key="6">
    <source>
        <dbReference type="Proteomes" id="UP000189670"/>
    </source>
</evidence>
<feature type="repeat" description="TPR" evidence="3">
    <location>
        <begin position="373"/>
        <end position="406"/>
    </location>
</feature>
<protein>
    <submittedName>
        <fullName evidence="5">Uncharacterized protein</fullName>
    </submittedName>
</protein>
<dbReference type="InterPro" id="IPR050498">
    <property type="entry name" value="Ycf3"/>
</dbReference>
<keyword evidence="2 3" id="KW-0802">TPR repeat</keyword>
<sequence>MPKHLKFSTGIQQAFYYFPIALIILFLYGKVSFISLYFKSLYLFRYSLCLSSMIFIISAVVLMMGMVSLKNYSLIWSMFALFLFFQSSSCLMQFLYPTTYHDPVIDANHALFVFSILLLIHLVKTCWLKHDMFHVLFKMLIVYLLPFIIIYGHFSLVSGIVADWFEFRLMPISYFLFKGELYVSQTLCAFGFLIFCIHLIDQSVNEFLYKIVHPYSFMLLFLCFYASHTCVSNHLYGYNQKNIGRLMASANIHDQAISSFKNSLRANSSSKETHVMLGTSYVNQGRLIQGLKHFNRAIAFDPGYSRAYINAGLIFVKQKKFDTALHYFTQSIWWQPKNAEAHHYLGFILSILEKRNQAIVQFRESVRLDPDNENTHFHLALLLSQKKEWQAALGHFKEALWINPNFVPAYVHMGHLLVQMGVLNQAFESFKKALHLKPGDPAAQELFNRTTDMTFKYAKKLANDQKWDEAITIYTQMIDHRPDYSISIHYNIACLHAQKEQVDLSIEWLKKAVQMGFSDWEWLKKDPDFDKIRGNQAFDQFVQQMTGQE</sequence>
<feature type="transmembrane region" description="Helical" evidence="4">
    <location>
        <begin position="44"/>
        <end position="67"/>
    </location>
</feature>
<evidence type="ECO:0000256" key="4">
    <source>
        <dbReference type="SAM" id="Phobius"/>
    </source>
</evidence>
<dbReference type="PANTHER" id="PTHR44858:SF1">
    <property type="entry name" value="UDP-N-ACETYLGLUCOSAMINE--PEPTIDE N-ACETYLGLUCOSAMINYLTRANSFERASE SPINDLY-RELATED"/>
    <property type="match status" value="1"/>
</dbReference>
<feature type="transmembrane region" description="Helical" evidence="4">
    <location>
        <begin position="140"/>
        <end position="162"/>
    </location>
</feature>
<dbReference type="Proteomes" id="UP000189670">
    <property type="component" value="Unassembled WGS sequence"/>
</dbReference>
<dbReference type="NCBIfam" id="NF047558">
    <property type="entry name" value="TPR_END_plus"/>
    <property type="match status" value="1"/>
</dbReference>
<dbReference type="EMBL" id="ATBP01000112">
    <property type="protein sequence ID" value="ETR72791.1"/>
    <property type="molecule type" value="Genomic_DNA"/>
</dbReference>
<dbReference type="Pfam" id="PF13181">
    <property type="entry name" value="TPR_8"/>
    <property type="match status" value="2"/>
</dbReference>
<dbReference type="SUPFAM" id="SSF48452">
    <property type="entry name" value="TPR-like"/>
    <property type="match status" value="2"/>
</dbReference>
<dbReference type="AlphaFoldDB" id="A0A1V1PD55"/>
<feature type="repeat" description="TPR" evidence="3">
    <location>
        <begin position="407"/>
        <end position="440"/>
    </location>
</feature>
<evidence type="ECO:0000313" key="5">
    <source>
        <dbReference type="EMBL" id="ETR72791.1"/>
    </source>
</evidence>
<dbReference type="PROSITE" id="PS50005">
    <property type="entry name" value="TPR"/>
    <property type="match status" value="5"/>
</dbReference>
<accession>A0A1V1PD55</accession>
<evidence type="ECO:0000256" key="3">
    <source>
        <dbReference type="PROSITE-ProRule" id="PRU00339"/>
    </source>
</evidence>
<organism evidence="5 6">
    <name type="scientific">Candidatus Magnetoglobus multicellularis str. Araruama</name>
    <dbReference type="NCBI Taxonomy" id="890399"/>
    <lineage>
        <taxon>Bacteria</taxon>
        <taxon>Pseudomonadati</taxon>
        <taxon>Thermodesulfobacteriota</taxon>
        <taxon>Desulfobacteria</taxon>
        <taxon>Desulfobacterales</taxon>
        <taxon>Desulfobacteraceae</taxon>
        <taxon>Candidatus Magnetoglobus</taxon>
    </lineage>
</organism>
<feature type="repeat" description="TPR" evidence="3">
    <location>
        <begin position="271"/>
        <end position="304"/>
    </location>
</feature>
<keyword evidence="4" id="KW-0472">Membrane</keyword>
<reference evidence="6" key="1">
    <citation type="submission" date="2012-11" db="EMBL/GenBank/DDBJ databases">
        <authorList>
            <person name="Lucero-Rivera Y.E."/>
            <person name="Tovar-Ramirez D."/>
        </authorList>
    </citation>
    <scope>NUCLEOTIDE SEQUENCE [LARGE SCALE GENOMIC DNA]</scope>
    <source>
        <strain evidence="6">Araruama</strain>
    </source>
</reference>
<feature type="transmembrane region" description="Helical" evidence="4">
    <location>
        <begin position="207"/>
        <end position="227"/>
    </location>
</feature>
<evidence type="ECO:0000256" key="2">
    <source>
        <dbReference type="ARBA" id="ARBA00022803"/>
    </source>
</evidence>
<dbReference type="InterPro" id="IPR011990">
    <property type="entry name" value="TPR-like_helical_dom_sf"/>
</dbReference>